<dbReference type="Gene3D" id="3.40.220.10">
    <property type="entry name" value="Leucine Aminopeptidase, subunit E, domain 1"/>
    <property type="match status" value="1"/>
</dbReference>
<evidence type="ECO:0008006" key="10">
    <source>
        <dbReference type="Google" id="ProtNLM"/>
    </source>
</evidence>
<evidence type="ECO:0000313" key="9">
    <source>
        <dbReference type="Proteomes" id="UP001497482"/>
    </source>
</evidence>
<accession>A0AAV2KNC3</accession>
<keyword evidence="5" id="KW-0539">Nucleus</keyword>
<evidence type="ECO:0000256" key="3">
    <source>
        <dbReference type="ARBA" id="ARBA00022679"/>
    </source>
</evidence>
<dbReference type="CDD" id="cd02907">
    <property type="entry name" value="Macro_Af1521_BAL-like"/>
    <property type="match status" value="1"/>
</dbReference>
<dbReference type="GO" id="GO:1990404">
    <property type="term" value="F:NAD+-protein mono-ADP-ribosyltransferase activity"/>
    <property type="evidence" value="ECO:0007669"/>
    <property type="project" value="TreeGrafter"/>
</dbReference>
<dbReference type="SMART" id="SM00506">
    <property type="entry name" value="A1pp"/>
    <property type="match status" value="1"/>
</dbReference>
<dbReference type="GO" id="GO:0010629">
    <property type="term" value="P:negative regulation of gene expression"/>
    <property type="evidence" value="ECO:0007669"/>
    <property type="project" value="TreeGrafter"/>
</dbReference>
<dbReference type="Proteomes" id="UP001497482">
    <property type="component" value="Chromosome 19"/>
</dbReference>
<dbReference type="InterPro" id="IPR000210">
    <property type="entry name" value="BTB/POZ_dom"/>
</dbReference>
<feature type="domain" description="BTB" evidence="6">
    <location>
        <begin position="358"/>
        <end position="419"/>
    </location>
</feature>
<keyword evidence="3" id="KW-0808">Transferase</keyword>
<feature type="domain" description="Macro" evidence="7">
    <location>
        <begin position="68"/>
        <end position="252"/>
    </location>
</feature>
<proteinExistence type="predicted"/>
<dbReference type="GO" id="GO:0005634">
    <property type="term" value="C:nucleus"/>
    <property type="evidence" value="ECO:0007669"/>
    <property type="project" value="UniProtKB-SubCell"/>
</dbReference>
<dbReference type="SUPFAM" id="SSF52949">
    <property type="entry name" value="Macro domain-like"/>
    <property type="match status" value="1"/>
</dbReference>
<keyword evidence="4" id="KW-0520">NAD</keyword>
<dbReference type="PROSITE" id="PS50097">
    <property type="entry name" value="BTB"/>
    <property type="match status" value="1"/>
</dbReference>
<dbReference type="PANTHER" id="PTHR14453">
    <property type="entry name" value="PARP/ZINC FINGER CCCH TYPE DOMAIN CONTAINING PROTEIN"/>
    <property type="match status" value="1"/>
</dbReference>
<evidence type="ECO:0000256" key="4">
    <source>
        <dbReference type="ARBA" id="ARBA00023027"/>
    </source>
</evidence>
<comment type="subcellular location">
    <subcellularLocation>
        <location evidence="1">Nucleus</location>
    </subcellularLocation>
</comment>
<evidence type="ECO:0000256" key="2">
    <source>
        <dbReference type="ARBA" id="ARBA00022676"/>
    </source>
</evidence>
<dbReference type="SUPFAM" id="SSF54695">
    <property type="entry name" value="POZ domain"/>
    <property type="match status" value="1"/>
</dbReference>
<dbReference type="GO" id="GO:0070212">
    <property type="term" value="P:protein poly-ADP-ribosylation"/>
    <property type="evidence" value="ECO:0007669"/>
    <property type="project" value="TreeGrafter"/>
</dbReference>
<evidence type="ECO:0000259" key="6">
    <source>
        <dbReference type="PROSITE" id="PS50097"/>
    </source>
</evidence>
<dbReference type="PROSITE" id="PS51154">
    <property type="entry name" value="MACRO"/>
    <property type="match status" value="1"/>
</dbReference>
<dbReference type="GO" id="GO:0060335">
    <property type="term" value="P:positive regulation of type II interferon-mediated signaling pathway"/>
    <property type="evidence" value="ECO:0007669"/>
    <property type="project" value="TreeGrafter"/>
</dbReference>
<dbReference type="InterPro" id="IPR011333">
    <property type="entry name" value="SKP1/BTB/POZ_sf"/>
</dbReference>
<dbReference type="EMBL" id="OZ035841">
    <property type="protein sequence ID" value="CAL1591134.1"/>
    <property type="molecule type" value="Genomic_DNA"/>
</dbReference>
<keyword evidence="2" id="KW-0328">Glycosyltransferase</keyword>
<dbReference type="GO" id="GO:0003714">
    <property type="term" value="F:transcription corepressor activity"/>
    <property type="evidence" value="ECO:0007669"/>
    <property type="project" value="TreeGrafter"/>
</dbReference>
<dbReference type="GO" id="GO:0003950">
    <property type="term" value="F:NAD+ poly-ADP-ribosyltransferase activity"/>
    <property type="evidence" value="ECO:0007669"/>
    <property type="project" value="TreeGrafter"/>
</dbReference>
<dbReference type="GO" id="GO:0005737">
    <property type="term" value="C:cytoplasm"/>
    <property type="evidence" value="ECO:0007669"/>
    <property type="project" value="TreeGrafter"/>
</dbReference>
<evidence type="ECO:0000256" key="5">
    <source>
        <dbReference type="ARBA" id="ARBA00023242"/>
    </source>
</evidence>
<sequence length="419" mass="45692">MAGLQSYPVYFDCEELDEKKKKTLQTYFQIGRKSGGGECGPITRESGLVHRVDFKDREDATAVSLNDEVIGMYNLKQGLRVTVCVGDITKQEADAFVNAANEDLRHSGGVALALSNAAGPAVQKECNDWVKNNGKVRTGDVVATSGGKLKCKKLLHVVGPKNQNASGKERVVLEETVLSALVLAESLDLRSIALPCISSGVFGVPVGVCSEAIVTAVRVFGSVEGRCMCKITLIDKKREVVESLKAACDRLLRDVLLEETVRGSVEEQTPTDDSVKVEIIQGTIENQQVSIGGMNHSTVSKAMLDAMVTAITELNPKFLSLIRIVILPQPVYDAFRAADELQKTLEEIHRMRSEQVGCDVVLDVTGVLFHVHKVILAACSDFFRGMFTSGMKESSQRGLYVIGGCYFYTKDDIMKSAYR</sequence>
<organism evidence="8 9">
    <name type="scientific">Knipowitschia caucasica</name>
    <name type="common">Caucasian dwarf goby</name>
    <name type="synonym">Pomatoschistus caucasicus</name>
    <dbReference type="NCBI Taxonomy" id="637954"/>
    <lineage>
        <taxon>Eukaryota</taxon>
        <taxon>Metazoa</taxon>
        <taxon>Chordata</taxon>
        <taxon>Craniata</taxon>
        <taxon>Vertebrata</taxon>
        <taxon>Euteleostomi</taxon>
        <taxon>Actinopterygii</taxon>
        <taxon>Neopterygii</taxon>
        <taxon>Teleostei</taxon>
        <taxon>Neoteleostei</taxon>
        <taxon>Acanthomorphata</taxon>
        <taxon>Gobiaria</taxon>
        <taxon>Gobiiformes</taxon>
        <taxon>Gobioidei</taxon>
        <taxon>Gobiidae</taxon>
        <taxon>Gobiinae</taxon>
        <taxon>Knipowitschia</taxon>
    </lineage>
</organism>
<evidence type="ECO:0000313" key="8">
    <source>
        <dbReference type="EMBL" id="CAL1591134.1"/>
    </source>
</evidence>
<keyword evidence="9" id="KW-1185">Reference proteome</keyword>
<dbReference type="PANTHER" id="PTHR14453:SF70">
    <property type="entry name" value="PROTEIN MONO-ADP-RIBOSYLTRANSFERASE PARP9"/>
    <property type="match status" value="1"/>
</dbReference>
<name>A0AAV2KNC3_KNICA</name>
<dbReference type="InterPro" id="IPR002589">
    <property type="entry name" value="Macro_dom"/>
</dbReference>
<dbReference type="Pfam" id="PF00651">
    <property type="entry name" value="BTB"/>
    <property type="match status" value="1"/>
</dbReference>
<gene>
    <name evidence="8" type="ORF">KC01_LOCUS20544</name>
</gene>
<dbReference type="Gene3D" id="3.30.710.10">
    <property type="entry name" value="Potassium Channel Kv1.1, Chain A"/>
    <property type="match status" value="1"/>
</dbReference>
<dbReference type="Pfam" id="PF01661">
    <property type="entry name" value="Macro"/>
    <property type="match status" value="1"/>
</dbReference>
<dbReference type="GO" id="GO:0044389">
    <property type="term" value="F:ubiquitin-like protein ligase binding"/>
    <property type="evidence" value="ECO:0007669"/>
    <property type="project" value="TreeGrafter"/>
</dbReference>
<dbReference type="AlphaFoldDB" id="A0AAV2KNC3"/>
<dbReference type="InterPro" id="IPR052056">
    <property type="entry name" value="Mono-ARTD/PARP"/>
</dbReference>
<dbReference type="InterPro" id="IPR043472">
    <property type="entry name" value="Macro_dom-like"/>
</dbReference>
<evidence type="ECO:0000256" key="1">
    <source>
        <dbReference type="ARBA" id="ARBA00004123"/>
    </source>
</evidence>
<evidence type="ECO:0000259" key="7">
    <source>
        <dbReference type="PROSITE" id="PS51154"/>
    </source>
</evidence>
<reference evidence="8 9" key="1">
    <citation type="submission" date="2024-04" db="EMBL/GenBank/DDBJ databases">
        <authorList>
            <person name="Waldvogel A.-M."/>
            <person name="Schoenle A."/>
        </authorList>
    </citation>
    <scope>NUCLEOTIDE SEQUENCE [LARGE SCALE GENOMIC DNA]</scope>
</reference>
<protein>
    <recommendedName>
        <fullName evidence="10">Macro domain-containing protein</fullName>
    </recommendedName>
</protein>